<evidence type="ECO:0000256" key="1">
    <source>
        <dbReference type="ARBA" id="ARBA00008842"/>
    </source>
</evidence>
<keyword evidence="5" id="KW-1185">Reference proteome</keyword>
<dbReference type="InterPro" id="IPR036915">
    <property type="entry name" value="Cyclin-like_sf"/>
</dbReference>
<organism evidence="4 5">
    <name type="scientific">Hibiscus syriacus</name>
    <name type="common">Rose of Sharon</name>
    <dbReference type="NCBI Taxonomy" id="106335"/>
    <lineage>
        <taxon>Eukaryota</taxon>
        <taxon>Viridiplantae</taxon>
        <taxon>Streptophyta</taxon>
        <taxon>Embryophyta</taxon>
        <taxon>Tracheophyta</taxon>
        <taxon>Spermatophyta</taxon>
        <taxon>Magnoliopsida</taxon>
        <taxon>eudicotyledons</taxon>
        <taxon>Gunneridae</taxon>
        <taxon>Pentapetalae</taxon>
        <taxon>rosids</taxon>
        <taxon>malvids</taxon>
        <taxon>Malvales</taxon>
        <taxon>Malvaceae</taxon>
        <taxon>Malvoideae</taxon>
        <taxon>Hibiscus</taxon>
    </lineage>
</organism>
<dbReference type="Proteomes" id="UP000436088">
    <property type="component" value="Unassembled WGS sequence"/>
</dbReference>
<dbReference type="PANTHER" id="PTHR10972:SF102">
    <property type="entry name" value="OXYSTEROL-BINDING PROTEIN"/>
    <property type="match status" value="1"/>
</dbReference>
<dbReference type="InterPro" id="IPR000648">
    <property type="entry name" value="Oxysterol-bd"/>
</dbReference>
<comment type="caution">
    <text evidence="4">The sequence shown here is derived from an EMBL/GenBank/DDBJ whole genome shotgun (WGS) entry which is preliminary data.</text>
</comment>
<gene>
    <name evidence="4" type="ORF">F3Y22_tig00112688pilonHSYRG00024</name>
</gene>
<dbReference type="InterPro" id="IPR037239">
    <property type="entry name" value="OSBP_sf"/>
</dbReference>
<feature type="domain" description="Cyclin N-terminal" evidence="3">
    <location>
        <begin position="66"/>
        <end position="113"/>
    </location>
</feature>
<dbReference type="InterPro" id="IPR006671">
    <property type="entry name" value="Cyclin_N"/>
</dbReference>
<dbReference type="Gene3D" id="1.10.472.10">
    <property type="entry name" value="Cyclin-like"/>
    <property type="match status" value="1"/>
</dbReference>
<feature type="region of interest" description="Disordered" evidence="2">
    <location>
        <begin position="1"/>
        <end position="23"/>
    </location>
</feature>
<dbReference type="GO" id="GO:0005829">
    <property type="term" value="C:cytosol"/>
    <property type="evidence" value="ECO:0007669"/>
    <property type="project" value="TreeGrafter"/>
</dbReference>
<dbReference type="SUPFAM" id="SSF47954">
    <property type="entry name" value="Cyclin-like"/>
    <property type="match status" value="1"/>
</dbReference>
<dbReference type="PANTHER" id="PTHR10972">
    <property type="entry name" value="OXYSTEROL-BINDING PROTEIN-RELATED"/>
    <property type="match status" value="1"/>
</dbReference>
<evidence type="ECO:0000313" key="5">
    <source>
        <dbReference type="Proteomes" id="UP000436088"/>
    </source>
</evidence>
<evidence type="ECO:0000256" key="2">
    <source>
        <dbReference type="SAM" id="MobiDB-lite"/>
    </source>
</evidence>
<dbReference type="Gene3D" id="2.40.160.120">
    <property type="match status" value="1"/>
</dbReference>
<dbReference type="GO" id="GO:0016020">
    <property type="term" value="C:membrane"/>
    <property type="evidence" value="ECO:0007669"/>
    <property type="project" value="TreeGrafter"/>
</dbReference>
<accession>A0A6A2WV05</accession>
<comment type="similarity">
    <text evidence="1">Belongs to the OSBP family.</text>
</comment>
<dbReference type="Pfam" id="PF00134">
    <property type="entry name" value="Cyclin_N"/>
    <property type="match status" value="1"/>
</dbReference>
<protein>
    <submittedName>
        <fullName evidence="4">Oxysterol-binding protein-related protein 4C-like isoform X2</fullName>
    </submittedName>
</protein>
<dbReference type="GO" id="GO:0032934">
    <property type="term" value="F:sterol binding"/>
    <property type="evidence" value="ECO:0007669"/>
    <property type="project" value="TreeGrafter"/>
</dbReference>
<dbReference type="SUPFAM" id="SSF144000">
    <property type="entry name" value="Oxysterol-binding protein-like"/>
    <property type="match status" value="1"/>
</dbReference>
<evidence type="ECO:0000313" key="4">
    <source>
        <dbReference type="EMBL" id="KAE8665068.1"/>
    </source>
</evidence>
<dbReference type="FunFam" id="2.40.160.120:FF:000011">
    <property type="entry name" value="Oxysterol-binding protein-related protein 4C"/>
    <property type="match status" value="1"/>
</dbReference>
<name>A0A6A2WV05_HIBSY</name>
<evidence type="ECO:0000259" key="3">
    <source>
        <dbReference type="Pfam" id="PF00134"/>
    </source>
</evidence>
<dbReference type="EMBL" id="VEPZ02001633">
    <property type="protein sequence ID" value="KAE8665068.1"/>
    <property type="molecule type" value="Genomic_DNA"/>
</dbReference>
<reference evidence="4" key="1">
    <citation type="submission" date="2019-09" db="EMBL/GenBank/DDBJ databases">
        <title>Draft genome information of white flower Hibiscus syriacus.</title>
        <authorList>
            <person name="Kim Y.-M."/>
        </authorList>
    </citation>
    <scope>NUCLEOTIDE SEQUENCE [LARGE SCALE GENOMIC DNA]</scope>
    <source>
        <strain evidence="4">YM2019G1</strain>
    </source>
</reference>
<dbReference type="AlphaFoldDB" id="A0A6A2WV05"/>
<dbReference type="Pfam" id="PF01237">
    <property type="entry name" value="Oxysterol_BP"/>
    <property type="match status" value="1"/>
</dbReference>
<proteinExistence type="inferred from homology"/>
<sequence length="621" mass="69896">MGRKRNDVGEGLEEESSSMGYNNGGNPSFSLLLEQDLFWEDEELHSLFTKETEQQPPCFDVGIAEYLAMVRREALEWTIKVNARYRFTTHTAVLSINYLDRFLCIFEFQSDKPWMIQLSRSKEDIKVVLTKPLSIDGESEADYRAPNLIQRTLSLFKNVRPGSDLTHFKSHLQCYGEQVYCTGADMLLTRCNVPDNPLERFLSVVAFSISASRPLVFGVVPFNLVLGETHHVSRATLNVVLEQEHNIELIWCQQCISKFTGASVDVKVRGKRQLKLSSRGETYEMNSPNLLIRFLPLPGADWAGNVGVGCKETEFEAELQYGPKSFLGLRRSHRSLKGKIFETSTKRILFELDGHWDRTVTVKDNNSGELRVIYNAEEKVKEAKNAVKENQREASRGMESKGKTWVPQHFSLSYSKVSGSVHLLNNGFHLLLLLFLLYSFITPSFTPLKKASPGISFALVLLPSSDSIESQVRIEIHHFGDDGIFAMQSSPMNSSFYSYSQNDRPNIPLPSPQTSQWAFSGILFHPWTTIGYANQSSLDQGVMDDDIGGTAGQVEVGKKEMANVSDEAKDETPGFTVYVDQMPTSMEEVITDLEAQFMPVCDAENEVSVMLEANRVQYSSS</sequence>